<dbReference type="Proteomes" id="UP000091956">
    <property type="component" value="Unassembled WGS sequence"/>
</dbReference>
<dbReference type="STRING" id="342668.A0A1B8GUJ2"/>
<feature type="compositionally biased region" description="Pro residues" evidence="1">
    <location>
        <begin position="1"/>
        <end position="11"/>
    </location>
</feature>
<evidence type="ECO:0000256" key="1">
    <source>
        <dbReference type="SAM" id="MobiDB-lite"/>
    </source>
</evidence>
<proteinExistence type="predicted"/>
<reference evidence="2 3" key="1">
    <citation type="submission" date="2016-03" db="EMBL/GenBank/DDBJ databases">
        <title>Comparative genomics of Pseudogymnoascus destructans, the fungus causing white-nose syndrome of bats.</title>
        <authorList>
            <person name="Palmer J.M."/>
            <person name="Drees K.P."/>
            <person name="Foster J.T."/>
            <person name="Lindner D.L."/>
        </authorList>
    </citation>
    <scope>NUCLEOTIDE SEQUENCE [LARGE SCALE GENOMIC DNA]</scope>
    <source>
        <strain evidence="2 3">UAMH 10579</strain>
    </source>
</reference>
<feature type="region of interest" description="Disordered" evidence="1">
    <location>
        <begin position="351"/>
        <end position="449"/>
    </location>
</feature>
<organism evidence="2 3">
    <name type="scientific">Pseudogymnoascus verrucosus</name>
    <dbReference type="NCBI Taxonomy" id="342668"/>
    <lineage>
        <taxon>Eukaryota</taxon>
        <taxon>Fungi</taxon>
        <taxon>Dikarya</taxon>
        <taxon>Ascomycota</taxon>
        <taxon>Pezizomycotina</taxon>
        <taxon>Leotiomycetes</taxon>
        <taxon>Thelebolales</taxon>
        <taxon>Thelebolaceae</taxon>
        <taxon>Pseudogymnoascus</taxon>
    </lineage>
</organism>
<dbReference type="OrthoDB" id="3438838at2759"/>
<dbReference type="AlphaFoldDB" id="A0A1B8GUJ2"/>
<accession>A0A1B8GUJ2</accession>
<feature type="region of interest" description="Disordered" evidence="1">
    <location>
        <begin position="1"/>
        <end position="55"/>
    </location>
</feature>
<name>A0A1B8GUJ2_9PEZI</name>
<sequence>MAAIPISPPPYAEKSPRTPRKSNTNPLGILNFGTPGNTPRKITKQRSRHDTPGSVANKAYFSASPDVVKEFLVCLAKGWAPEHTSGDRHLCGVYALHQSFRSMMGGTQALRGFGFKALKDEIGSERFKTFHRNAIRSRMEKFGFQGADLDEAVKQAIDQAGFGNNDFYSVEELSEFVRYINRMYNVQYRLGIVSKFDKRIPSAYIVEGDDPLNQLHYRVIWLYNIDNNHWESFGPKSSEDGRKARRKWRLLENLETVVNNGLYRVTVATEGVPAEYTLTTLIDQWVFQVAPPEGLEPREGLIYVHTTKGPNSDSWRVVGESSMETIRHQEGFIPLANLEVVNTYIIPHDRRGMVEKSRKPTNILDQRTGKRKRTPPPPEQPPAPGGTSGAAPGATGGCTTIGATTEGQEQPGQEQPGQEPIPTGLPGRVTGPQNDLPITPGNDGPTVRGPVETPTWIEGPQAKRVEPRIQLPPTPGSNGITFRGPQTNQPGGLIIQIPEPVIVQPIPPPDPRPKVIGPNTPLTISTFVNRRAFAPRPRPDSTRGPSLGAHPRLPPGRPKSRTMAEFTATRNLKNDWARTRFLNFFLADVPDTDADGKRFSPNHDQPYHQDQVLLALDETYEPGIPGPVRVRTFDEDEGWAHSANLRKITDPFGLDLNSATTQYSMDPNEAFREDLYPTAFLRGLCQGSRIDPNGSRQEIMAGLAAHRMELGVPLILYRLVEAVGVFFKDDLVRVPGDPLANPDEKFRAFGLEPHKRGYVRGRDLVAEPRSWGARVRPHVHGLTAPFDVKWALPPGNVKDLVPLGSKLSLHGLNTPPREENGEVEVGGTGFAPAGPVVPSRRPGQVYMTKDGRPSFFTPE</sequence>
<gene>
    <name evidence="2" type="ORF">VE01_02825</name>
</gene>
<reference evidence="3" key="2">
    <citation type="journal article" date="2018" name="Nat. Commun.">
        <title>Extreme sensitivity to ultraviolet light in the fungal pathogen causing white-nose syndrome of bats.</title>
        <authorList>
            <person name="Palmer J.M."/>
            <person name="Drees K.P."/>
            <person name="Foster J.T."/>
            <person name="Lindner D.L."/>
        </authorList>
    </citation>
    <scope>NUCLEOTIDE SEQUENCE [LARGE SCALE GENOMIC DNA]</scope>
    <source>
        <strain evidence="3">UAMH 10579</strain>
    </source>
</reference>
<dbReference type="RefSeq" id="XP_018133229.1">
    <property type="nucleotide sequence ID" value="XM_018272329.2"/>
</dbReference>
<evidence type="ECO:0000313" key="2">
    <source>
        <dbReference type="EMBL" id="OBT99496.1"/>
    </source>
</evidence>
<feature type="region of interest" description="Disordered" evidence="1">
    <location>
        <begin position="811"/>
        <end position="859"/>
    </location>
</feature>
<dbReference type="EMBL" id="KV460212">
    <property type="protein sequence ID" value="OBT99496.1"/>
    <property type="molecule type" value="Genomic_DNA"/>
</dbReference>
<feature type="compositionally biased region" description="Low complexity" evidence="1">
    <location>
        <begin position="389"/>
        <end position="424"/>
    </location>
</feature>
<feature type="compositionally biased region" description="Pro residues" evidence="1">
    <location>
        <begin position="375"/>
        <end position="384"/>
    </location>
</feature>
<protein>
    <submittedName>
        <fullName evidence="2">Uncharacterized protein</fullName>
    </submittedName>
</protein>
<dbReference type="GeneID" id="28836211"/>
<keyword evidence="3" id="KW-1185">Reference proteome</keyword>
<feature type="region of interest" description="Disordered" evidence="1">
    <location>
        <begin position="530"/>
        <end position="561"/>
    </location>
</feature>
<evidence type="ECO:0000313" key="3">
    <source>
        <dbReference type="Proteomes" id="UP000091956"/>
    </source>
</evidence>